<name>A0ABR2Q3J0_9ROSI</name>
<sequence length="75" mass="8252">MEKEEEEIKLNERPVRVRKTRGGRGEVELHDDGFGSQISDEALTAAVFDEPGIGSPMSDKALIAADLADRCQTKH</sequence>
<evidence type="ECO:0000313" key="1">
    <source>
        <dbReference type="EMBL" id="KAK8995257.1"/>
    </source>
</evidence>
<protein>
    <submittedName>
        <fullName evidence="1">Uncharacterized protein</fullName>
    </submittedName>
</protein>
<dbReference type="Proteomes" id="UP001396334">
    <property type="component" value="Unassembled WGS sequence"/>
</dbReference>
<comment type="caution">
    <text evidence="1">The sequence shown here is derived from an EMBL/GenBank/DDBJ whole genome shotgun (WGS) entry which is preliminary data.</text>
</comment>
<gene>
    <name evidence="1" type="ORF">V6N11_069698</name>
</gene>
<accession>A0ABR2Q3J0</accession>
<organism evidence="1 2">
    <name type="scientific">Hibiscus sabdariffa</name>
    <name type="common">roselle</name>
    <dbReference type="NCBI Taxonomy" id="183260"/>
    <lineage>
        <taxon>Eukaryota</taxon>
        <taxon>Viridiplantae</taxon>
        <taxon>Streptophyta</taxon>
        <taxon>Embryophyta</taxon>
        <taxon>Tracheophyta</taxon>
        <taxon>Spermatophyta</taxon>
        <taxon>Magnoliopsida</taxon>
        <taxon>eudicotyledons</taxon>
        <taxon>Gunneridae</taxon>
        <taxon>Pentapetalae</taxon>
        <taxon>rosids</taxon>
        <taxon>malvids</taxon>
        <taxon>Malvales</taxon>
        <taxon>Malvaceae</taxon>
        <taxon>Malvoideae</taxon>
        <taxon>Hibiscus</taxon>
    </lineage>
</organism>
<keyword evidence="2" id="KW-1185">Reference proteome</keyword>
<proteinExistence type="predicted"/>
<reference evidence="1 2" key="1">
    <citation type="journal article" date="2024" name="G3 (Bethesda)">
        <title>Genome assembly of Hibiscus sabdariffa L. provides insights into metabolisms of medicinal natural products.</title>
        <authorList>
            <person name="Kim T."/>
        </authorList>
    </citation>
    <scope>NUCLEOTIDE SEQUENCE [LARGE SCALE GENOMIC DNA]</scope>
    <source>
        <strain evidence="1">TK-2024</strain>
        <tissue evidence="1">Old leaves</tissue>
    </source>
</reference>
<evidence type="ECO:0000313" key="2">
    <source>
        <dbReference type="Proteomes" id="UP001396334"/>
    </source>
</evidence>
<dbReference type="EMBL" id="JBBPBN010000046">
    <property type="protein sequence ID" value="KAK8995257.1"/>
    <property type="molecule type" value="Genomic_DNA"/>
</dbReference>